<evidence type="ECO:0000313" key="3">
    <source>
        <dbReference type="Proteomes" id="UP000016936"/>
    </source>
</evidence>
<keyword evidence="1" id="KW-0732">Signal</keyword>
<dbReference type="OrthoDB" id="3489571at2759"/>
<keyword evidence="3" id="KW-1185">Reference proteome</keyword>
<feature type="chain" id="PRO_5004025902" evidence="1">
    <location>
        <begin position="20"/>
        <end position="103"/>
    </location>
</feature>
<accession>M2SXM2</accession>
<evidence type="ECO:0000256" key="1">
    <source>
        <dbReference type="SAM" id="SignalP"/>
    </source>
</evidence>
<organism evidence="2 3">
    <name type="scientific">Cochliobolus heterostrophus (strain C5 / ATCC 48332 / race O)</name>
    <name type="common">Southern corn leaf blight fungus</name>
    <name type="synonym">Bipolaris maydis</name>
    <dbReference type="NCBI Taxonomy" id="701091"/>
    <lineage>
        <taxon>Eukaryota</taxon>
        <taxon>Fungi</taxon>
        <taxon>Dikarya</taxon>
        <taxon>Ascomycota</taxon>
        <taxon>Pezizomycotina</taxon>
        <taxon>Dothideomycetes</taxon>
        <taxon>Pleosporomycetidae</taxon>
        <taxon>Pleosporales</taxon>
        <taxon>Pleosporineae</taxon>
        <taxon>Pleosporaceae</taxon>
        <taxon>Bipolaris</taxon>
    </lineage>
</organism>
<dbReference type="OMA" id="KACAAYK"/>
<reference evidence="3" key="2">
    <citation type="journal article" date="2013" name="PLoS Genet.">
        <title>Comparative genome structure, secondary metabolite, and effector coding capacity across Cochliobolus pathogens.</title>
        <authorList>
            <person name="Condon B.J."/>
            <person name="Leng Y."/>
            <person name="Wu D."/>
            <person name="Bushley K.E."/>
            <person name="Ohm R.A."/>
            <person name="Otillar R."/>
            <person name="Martin J."/>
            <person name="Schackwitz W."/>
            <person name="Grimwood J."/>
            <person name="MohdZainudin N."/>
            <person name="Xue C."/>
            <person name="Wang R."/>
            <person name="Manning V.A."/>
            <person name="Dhillon B."/>
            <person name="Tu Z.J."/>
            <person name="Steffenson B.J."/>
            <person name="Salamov A."/>
            <person name="Sun H."/>
            <person name="Lowry S."/>
            <person name="LaButti K."/>
            <person name="Han J."/>
            <person name="Copeland A."/>
            <person name="Lindquist E."/>
            <person name="Barry K."/>
            <person name="Schmutz J."/>
            <person name="Baker S.E."/>
            <person name="Ciuffetti L.M."/>
            <person name="Grigoriev I.V."/>
            <person name="Zhong S."/>
            <person name="Turgeon B.G."/>
        </authorList>
    </citation>
    <scope>NUCLEOTIDE SEQUENCE [LARGE SCALE GENOMIC DNA]</scope>
    <source>
        <strain evidence="3">C5 / ATCC 48332 / race O</strain>
    </source>
</reference>
<dbReference type="AlphaFoldDB" id="M2SXM2"/>
<dbReference type="EMBL" id="KB445578">
    <property type="protein sequence ID" value="EMD90135.1"/>
    <property type="molecule type" value="Genomic_DNA"/>
</dbReference>
<dbReference type="HOGENOM" id="CLU_168472_0_0_1"/>
<protein>
    <submittedName>
        <fullName evidence="2">Uncharacterized protein</fullName>
    </submittedName>
</protein>
<reference evidence="2 3" key="1">
    <citation type="journal article" date="2012" name="PLoS Pathog.">
        <title>Diverse lifestyles and strategies of plant pathogenesis encoded in the genomes of eighteen Dothideomycetes fungi.</title>
        <authorList>
            <person name="Ohm R.A."/>
            <person name="Feau N."/>
            <person name="Henrissat B."/>
            <person name="Schoch C.L."/>
            <person name="Horwitz B.A."/>
            <person name="Barry K.W."/>
            <person name="Condon B.J."/>
            <person name="Copeland A.C."/>
            <person name="Dhillon B."/>
            <person name="Glaser F."/>
            <person name="Hesse C.N."/>
            <person name="Kosti I."/>
            <person name="LaButti K."/>
            <person name="Lindquist E.A."/>
            <person name="Lucas S."/>
            <person name="Salamov A.A."/>
            <person name="Bradshaw R.E."/>
            <person name="Ciuffetti L."/>
            <person name="Hamelin R.C."/>
            <person name="Kema G.H.J."/>
            <person name="Lawrence C."/>
            <person name="Scott J.A."/>
            <person name="Spatafora J.W."/>
            <person name="Turgeon B.G."/>
            <person name="de Wit P.J.G.M."/>
            <person name="Zhong S."/>
            <person name="Goodwin S.B."/>
            <person name="Grigoriev I.V."/>
        </authorList>
    </citation>
    <scope>NUCLEOTIDE SEQUENCE [LARGE SCALE GENOMIC DNA]</scope>
    <source>
        <strain evidence="3">C5 / ATCC 48332 / race O</strain>
    </source>
</reference>
<evidence type="ECO:0000313" key="2">
    <source>
        <dbReference type="EMBL" id="EMD90135.1"/>
    </source>
</evidence>
<gene>
    <name evidence="2" type="ORF">COCHEDRAFT_1178553</name>
</gene>
<feature type="signal peptide" evidence="1">
    <location>
        <begin position="1"/>
        <end position="19"/>
    </location>
</feature>
<proteinExistence type="predicted"/>
<dbReference type="Proteomes" id="UP000016936">
    <property type="component" value="Unassembled WGS sequence"/>
</dbReference>
<dbReference type="eggNOG" id="ENOG502SVRF">
    <property type="taxonomic scope" value="Eukaryota"/>
</dbReference>
<sequence>MKFSITLPVIAAILNVASADLHYGGICADWPNGAATYNQAATEQACYSYSQRHTGDKQWDTCPDCKMADKGGMSICTSYDWHMGGDEWEYYCNMHGAGGAIAS</sequence>
<name>M2SXM2_COCH5</name>